<organism evidence="2 3">
    <name type="scientific">Candidatus Doriopsillibacter californiensis</name>
    <dbReference type="NCBI Taxonomy" id="2970740"/>
    <lineage>
        <taxon>Bacteria</taxon>
        <taxon>Pseudomonadati</taxon>
        <taxon>Pseudomonadota</taxon>
        <taxon>Gammaproteobacteria</taxon>
        <taxon>Candidatus Tethybacterales</taxon>
        <taxon>Candidatus Persebacteraceae</taxon>
        <taxon>Candidatus Doriopsillibacter</taxon>
    </lineage>
</organism>
<evidence type="ECO:0000313" key="3">
    <source>
        <dbReference type="Proteomes" id="UP001168167"/>
    </source>
</evidence>
<feature type="domain" description="Winged helix-turn-helix" evidence="1">
    <location>
        <begin position="4"/>
        <end position="65"/>
    </location>
</feature>
<name>A0ABT7QMI8_9GAMM</name>
<evidence type="ECO:0000259" key="1">
    <source>
        <dbReference type="Pfam" id="PF14090"/>
    </source>
</evidence>
<dbReference type="Pfam" id="PF14090">
    <property type="entry name" value="HTH_39"/>
    <property type="match status" value="1"/>
</dbReference>
<reference evidence="2" key="2">
    <citation type="journal article" date="2023" name="Microbiome">
        <title>Synthase-selected sorting approach identifies a beta-lactone synthase in a nudibranch symbiotic bacterium.</title>
        <authorList>
            <person name="Dzunkova M."/>
            <person name="La Clair J.J."/>
            <person name="Tyml T."/>
            <person name="Doud D."/>
            <person name="Schulz F."/>
            <person name="Piquer-Esteban S."/>
            <person name="Porcel Sanchis D."/>
            <person name="Osborn A."/>
            <person name="Robinson D."/>
            <person name="Louie K.B."/>
            <person name="Bowen B.P."/>
            <person name="Bowers R.M."/>
            <person name="Lee J."/>
            <person name="Arnau V."/>
            <person name="Diaz-Villanueva W."/>
            <person name="Stepanauskas R."/>
            <person name="Gosliner T."/>
            <person name="Date S.V."/>
            <person name="Northen T.R."/>
            <person name="Cheng J.F."/>
            <person name="Burkart M.D."/>
            <person name="Woyke T."/>
        </authorList>
    </citation>
    <scope>NUCLEOTIDE SEQUENCE</scope>
    <source>
        <strain evidence="2">Df01</strain>
    </source>
</reference>
<gene>
    <name evidence="2" type="ORF">NQX30_05525</name>
</gene>
<proteinExistence type="predicted"/>
<comment type="caution">
    <text evidence="2">The sequence shown here is derived from an EMBL/GenBank/DDBJ whole genome shotgun (WGS) entry which is preliminary data.</text>
</comment>
<keyword evidence="3" id="KW-1185">Reference proteome</keyword>
<sequence>MKTSQQQAILKTLEAGETLTPLTALNKFGCFRLGARICELRAQGHNITTDKQPTQSGGYFAEYSMRGIK</sequence>
<accession>A0ABT7QMI8</accession>
<dbReference type="InterPro" id="IPR055245">
    <property type="entry name" value="HTH_proteobacteria"/>
</dbReference>
<dbReference type="EMBL" id="JANQAO010000003">
    <property type="protein sequence ID" value="MDM5147826.1"/>
    <property type="molecule type" value="Genomic_DNA"/>
</dbReference>
<evidence type="ECO:0000313" key="2">
    <source>
        <dbReference type="EMBL" id="MDM5147826.1"/>
    </source>
</evidence>
<reference evidence="2" key="1">
    <citation type="submission" date="2022-08" db="EMBL/GenBank/DDBJ databases">
        <authorList>
            <person name="Dzunkova M."/>
            <person name="La Clair J."/>
            <person name="Tyml T."/>
            <person name="Doud D."/>
            <person name="Schulz F."/>
            <person name="Piquer S."/>
            <person name="Porcel Sanchis D."/>
            <person name="Osborn A."/>
            <person name="Robinson D."/>
            <person name="Louie K.B."/>
            <person name="Bowen B.P."/>
            <person name="Bowers R."/>
            <person name="Lee J."/>
            <person name="Arnau Llombart V."/>
            <person name="Diaz Villanueva W."/>
            <person name="Gosliner T."/>
            <person name="Northen T."/>
            <person name="Cheng J.-F."/>
            <person name="Burkart M.D."/>
            <person name="Woyke T."/>
        </authorList>
    </citation>
    <scope>NUCLEOTIDE SEQUENCE</scope>
    <source>
        <strain evidence="2">Df01</strain>
    </source>
</reference>
<protein>
    <submittedName>
        <fullName evidence="2">Helix-turn-helix domain-containing protein</fullName>
    </submittedName>
</protein>
<dbReference type="Proteomes" id="UP001168167">
    <property type="component" value="Unassembled WGS sequence"/>
</dbReference>